<proteinExistence type="inferred from homology"/>
<evidence type="ECO:0000313" key="3">
    <source>
        <dbReference type="Proteomes" id="UP000706172"/>
    </source>
</evidence>
<dbReference type="Pfam" id="PF01894">
    <property type="entry name" value="YjbQ"/>
    <property type="match status" value="1"/>
</dbReference>
<protein>
    <submittedName>
        <fullName evidence="2">YjbQ family protein</fullName>
    </submittedName>
</protein>
<sequence length="131" mass="14304">MIIGIKTDSRTQMKDITGQVRQVVKDSGIQNGLVHVCSMHTTGAVTINENADPAVPVDILKTLNKVIPWDDGYTHLEGNSAAHIKVSLFGPSEMVALENGDLVLGTWQSIFFCEFDGPRNRKVNVTILADQ</sequence>
<name>A0A931GAD2_9BACT</name>
<dbReference type="EMBL" id="JACCQK010000011">
    <property type="protein sequence ID" value="MBG0778369.1"/>
    <property type="molecule type" value="Genomic_DNA"/>
</dbReference>
<dbReference type="NCBIfam" id="TIGR00149">
    <property type="entry name" value="TIGR00149_YjbQ"/>
    <property type="match status" value="1"/>
</dbReference>
<dbReference type="AlphaFoldDB" id="A0A931GAD2"/>
<comment type="caution">
    <text evidence="2">The sequence shown here is derived from an EMBL/GenBank/DDBJ whole genome shotgun (WGS) entry which is preliminary data.</text>
</comment>
<organism evidence="2 3">
    <name type="scientific">Desulfotignum balticum</name>
    <dbReference type="NCBI Taxonomy" id="115781"/>
    <lineage>
        <taxon>Bacteria</taxon>
        <taxon>Pseudomonadati</taxon>
        <taxon>Thermodesulfobacteriota</taxon>
        <taxon>Desulfobacteria</taxon>
        <taxon>Desulfobacterales</taxon>
        <taxon>Desulfobacteraceae</taxon>
        <taxon>Desulfotignum</taxon>
    </lineage>
</organism>
<dbReference type="InterPro" id="IPR035917">
    <property type="entry name" value="YjbQ-like_sf"/>
</dbReference>
<dbReference type="PANTHER" id="PTHR30615:SF8">
    <property type="entry name" value="UPF0047 PROTEIN C4A8.02C"/>
    <property type="match status" value="1"/>
</dbReference>
<accession>A0A931GAD2</accession>
<dbReference type="PANTHER" id="PTHR30615">
    <property type="entry name" value="UNCHARACTERIZED PROTEIN YJBQ-RELATED"/>
    <property type="match status" value="1"/>
</dbReference>
<dbReference type="InterPro" id="IPR001602">
    <property type="entry name" value="UPF0047_YjbQ-like"/>
</dbReference>
<comment type="similarity">
    <text evidence="1">Belongs to the UPF0047 family.</text>
</comment>
<dbReference type="Gene3D" id="2.60.120.460">
    <property type="entry name" value="YjbQ-like"/>
    <property type="match status" value="1"/>
</dbReference>
<dbReference type="PROSITE" id="PS01314">
    <property type="entry name" value="UPF0047"/>
    <property type="match status" value="1"/>
</dbReference>
<dbReference type="PIRSF" id="PIRSF004681">
    <property type="entry name" value="UCP004681"/>
    <property type="match status" value="1"/>
</dbReference>
<dbReference type="SUPFAM" id="SSF111038">
    <property type="entry name" value="YjbQ-like"/>
    <property type="match status" value="1"/>
</dbReference>
<reference evidence="2" key="1">
    <citation type="submission" date="2020-07" db="EMBL/GenBank/DDBJ databases">
        <title>Severe corrosion of carbon steel in oil field produced water can be linked to methanogenic archaea containing a special type of NiFe hydrogenase.</title>
        <authorList>
            <person name="Lahme S."/>
            <person name="Mand J."/>
            <person name="Longwell J."/>
            <person name="Smith R."/>
            <person name="Enning D."/>
        </authorList>
    </citation>
    <scope>NUCLEOTIDE SEQUENCE</scope>
    <source>
        <strain evidence="2">MIC098Bin6</strain>
    </source>
</reference>
<dbReference type="Proteomes" id="UP000706172">
    <property type="component" value="Unassembled WGS sequence"/>
</dbReference>
<gene>
    <name evidence="2" type="ORF">H0S81_00330</name>
</gene>
<evidence type="ECO:0000256" key="1">
    <source>
        <dbReference type="ARBA" id="ARBA00005534"/>
    </source>
</evidence>
<evidence type="ECO:0000313" key="2">
    <source>
        <dbReference type="EMBL" id="MBG0778369.1"/>
    </source>
</evidence>